<dbReference type="Gene3D" id="2.60.40.2310">
    <property type="match status" value="1"/>
</dbReference>
<gene>
    <name evidence="6" type="ORF">F2Q70_00000698</name>
</gene>
<reference evidence="6" key="1">
    <citation type="submission" date="2019-12" db="EMBL/GenBank/DDBJ databases">
        <title>Genome sequencing and annotation of Brassica cretica.</title>
        <authorList>
            <person name="Studholme D.J."/>
            <person name="Sarris P.F."/>
        </authorList>
    </citation>
    <scope>NUCLEOTIDE SEQUENCE</scope>
    <source>
        <strain evidence="6">PFS-102/07</strain>
        <tissue evidence="6">Leaf</tissue>
    </source>
</reference>
<dbReference type="InterPro" id="IPR003137">
    <property type="entry name" value="PA_domain"/>
</dbReference>
<comment type="similarity">
    <text evidence="1">Belongs to the peptidase S8 family.</text>
</comment>
<dbReference type="Pfam" id="PF02225">
    <property type="entry name" value="PA"/>
    <property type="match status" value="1"/>
</dbReference>
<evidence type="ECO:0000313" key="6">
    <source>
        <dbReference type="EMBL" id="KAF2573646.1"/>
    </source>
</evidence>
<feature type="compositionally biased region" description="Polar residues" evidence="4">
    <location>
        <begin position="146"/>
        <end position="155"/>
    </location>
</feature>
<keyword evidence="2" id="KW-0732">Signal</keyword>
<dbReference type="Gene3D" id="3.40.50.200">
    <property type="entry name" value="Peptidase S8/S53 domain"/>
    <property type="match status" value="1"/>
</dbReference>
<dbReference type="CDD" id="cd02120">
    <property type="entry name" value="PA_subtilisin_like"/>
    <property type="match status" value="1"/>
</dbReference>
<evidence type="ECO:0000256" key="1">
    <source>
        <dbReference type="ARBA" id="ARBA00011073"/>
    </source>
</evidence>
<feature type="region of interest" description="Disordered" evidence="4">
    <location>
        <begin position="124"/>
        <end position="155"/>
    </location>
</feature>
<evidence type="ECO:0000256" key="3">
    <source>
        <dbReference type="ARBA" id="ARBA00023180"/>
    </source>
</evidence>
<feature type="domain" description="PA" evidence="5">
    <location>
        <begin position="9"/>
        <end position="55"/>
    </location>
</feature>
<sequence length="361" mass="39719">MCIKDDSVRTEKGEVVKTAGGLGMILANAAGSGEEVLADAHVLPVTAVGQKAGDIIRRYVLTDPNPTASILVRGTVVNVRPSPMVAAFSSRGPNTIMPNILKPDLIAPGVNILAAWTGALGPSGLGSDTRRTANRSSTSRRENLQHRSSTGHVSPTTAVNRGLIYDLTTEDYIDFICASNYNSSLITIISRGNYACPRKTHHAADLNYPSFAVNVKGSGTYKHYKKTARILREKIVGISSEYRYSDDIPTKQVVGNNSSEFLLSSEIPRNFPTEFRGNKFPRKFRGPFVCRKCPQNIPRENIVGIFPRTFIDRCVLDIYTSIDRNIPTEIFLGIFRGTCPSVYSEEHVPRNIPREQFLGIF</sequence>
<dbReference type="SUPFAM" id="SSF52743">
    <property type="entry name" value="Subtilisin-like"/>
    <property type="match status" value="2"/>
</dbReference>
<evidence type="ECO:0000259" key="5">
    <source>
        <dbReference type="Pfam" id="PF02225"/>
    </source>
</evidence>
<dbReference type="GO" id="GO:0004252">
    <property type="term" value="F:serine-type endopeptidase activity"/>
    <property type="evidence" value="ECO:0007669"/>
    <property type="project" value="InterPro"/>
</dbReference>
<evidence type="ECO:0000256" key="2">
    <source>
        <dbReference type="ARBA" id="ARBA00022729"/>
    </source>
</evidence>
<accession>A0A8S9IX57</accession>
<evidence type="ECO:0000256" key="4">
    <source>
        <dbReference type="SAM" id="MobiDB-lite"/>
    </source>
</evidence>
<proteinExistence type="inferred from homology"/>
<organism evidence="6">
    <name type="scientific">Brassica cretica</name>
    <name type="common">Mustard</name>
    <dbReference type="NCBI Taxonomy" id="69181"/>
    <lineage>
        <taxon>Eukaryota</taxon>
        <taxon>Viridiplantae</taxon>
        <taxon>Streptophyta</taxon>
        <taxon>Embryophyta</taxon>
        <taxon>Tracheophyta</taxon>
        <taxon>Spermatophyta</taxon>
        <taxon>Magnoliopsida</taxon>
        <taxon>eudicotyledons</taxon>
        <taxon>Gunneridae</taxon>
        <taxon>Pentapetalae</taxon>
        <taxon>rosids</taxon>
        <taxon>malvids</taxon>
        <taxon>Brassicales</taxon>
        <taxon>Brassicaceae</taxon>
        <taxon>Brassiceae</taxon>
        <taxon>Brassica</taxon>
    </lineage>
</organism>
<dbReference type="AlphaFoldDB" id="A0A8S9IX57"/>
<protein>
    <recommendedName>
        <fullName evidence="5">PA domain-containing protein</fullName>
    </recommendedName>
</protein>
<name>A0A8S9IX57_BRACR</name>
<comment type="caution">
    <text evidence="6">The sequence shown here is derived from an EMBL/GenBank/DDBJ whole genome shotgun (WGS) entry which is preliminary data.</text>
</comment>
<keyword evidence="3" id="KW-0325">Glycoprotein</keyword>
<dbReference type="PANTHER" id="PTHR10795">
    <property type="entry name" value="PROPROTEIN CONVERTASE SUBTILISIN/KEXIN"/>
    <property type="match status" value="1"/>
</dbReference>
<dbReference type="InterPro" id="IPR045051">
    <property type="entry name" value="SBT"/>
</dbReference>
<dbReference type="GO" id="GO:0006508">
    <property type="term" value="P:proteolysis"/>
    <property type="evidence" value="ECO:0007669"/>
    <property type="project" value="InterPro"/>
</dbReference>
<dbReference type="EMBL" id="QGKY02001015">
    <property type="protein sequence ID" value="KAF2573646.1"/>
    <property type="molecule type" value="Genomic_DNA"/>
</dbReference>
<dbReference type="InterPro" id="IPR036852">
    <property type="entry name" value="Peptidase_S8/S53_dom_sf"/>
</dbReference>